<comment type="catalytic activity">
    <reaction evidence="1 13">
        <text>Catalyzes the rearrangement of -S-S- bonds in proteins.</text>
        <dbReference type="EC" id="5.3.4.1"/>
    </reaction>
</comment>
<dbReference type="Pfam" id="PF00085">
    <property type="entry name" value="Thioredoxin"/>
    <property type="match status" value="2"/>
</dbReference>
<dbReference type="InterPro" id="IPR017937">
    <property type="entry name" value="Thioredoxin_CS"/>
</dbReference>
<dbReference type="PROSITE" id="PS51352">
    <property type="entry name" value="THIOREDOXIN_2"/>
    <property type="match status" value="2"/>
</dbReference>
<reference evidence="14 15" key="1">
    <citation type="journal article" date="2015" name="Parasit. Vectors">
        <title>Draft genome of the scabies mite.</title>
        <authorList>
            <person name="Rider S.D.Jr."/>
            <person name="Morgan M.S."/>
            <person name="Arlian L.G."/>
        </authorList>
    </citation>
    <scope>NUCLEOTIDE SEQUENCE [LARGE SCALE GENOMIC DNA]</scope>
    <source>
        <strain evidence="14">Arlian Lab</strain>
    </source>
</reference>
<accession>A0A132A8A8</accession>
<dbReference type="Proteomes" id="UP000616769">
    <property type="component" value="Unassembled WGS sequence"/>
</dbReference>
<dbReference type="NCBIfam" id="TIGR01130">
    <property type="entry name" value="ER_PDI_fam"/>
    <property type="match status" value="1"/>
</dbReference>
<dbReference type="PANTHER" id="PTHR18929:SF132">
    <property type="entry name" value="PROTEIN DISULFIDE-ISOMERASE A3"/>
    <property type="match status" value="1"/>
</dbReference>
<evidence type="ECO:0000256" key="10">
    <source>
        <dbReference type="ARBA" id="ARBA00023284"/>
    </source>
</evidence>
<evidence type="ECO:0000256" key="7">
    <source>
        <dbReference type="ARBA" id="ARBA00022824"/>
    </source>
</evidence>
<dbReference type="NCBIfam" id="TIGR01126">
    <property type="entry name" value="pdi_dom"/>
    <property type="match status" value="2"/>
</dbReference>
<feature type="disulfide bond" description="Redox-active" evidence="11">
    <location>
        <begin position="427"/>
        <end position="430"/>
    </location>
</feature>
<dbReference type="FunFam" id="3.40.30.10:FF:000017">
    <property type="entry name" value="Protein disulfide-isomerase A4"/>
    <property type="match status" value="1"/>
</dbReference>
<name>A0A132A8A8_SARSC</name>
<evidence type="ECO:0000256" key="5">
    <source>
        <dbReference type="ARBA" id="ARBA00022729"/>
    </source>
</evidence>
<dbReference type="VEuPathDB" id="VectorBase:SSCA002488"/>
<dbReference type="GO" id="GO:0003756">
    <property type="term" value="F:protein disulfide isomerase activity"/>
    <property type="evidence" value="ECO:0007669"/>
    <property type="project" value="UniProtKB-EC"/>
</dbReference>
<evidence type="ECO:0000256" key="11">
    <source>
        <dbReference type="PIRSR" id="PIRSR605792-51"/>
    </source>
</evidence>
<dbReference type="InterPro" id="IPR005788">
    <property type="entry name" value="PDI_thioredoxin-like_dom"/>
</dbReference>
<dbReference type="SUPFAM" id="SSF52833">
    <property type="entry name" value="Thioredoxin-like"/>
    <property type="match status" value="4"/>
</dbReference>
<dbReference type="EC" id="5.3.4.1" evidence="4 13"/>
<keyword evidence="10 11" id="KW-0676">Redox-active center</keyword>
<evidence type="ECO:0000256" key="8">
    <source>
        <dbReference type="ARBA" id="ARBA00023157"/>
    </source>
</evidence>
<dbReference type="GO" id="GO:0034976">
    <property type="term" value="P:response to endoplasmic reticulum stress"/>
    <property type="evidence" value="ECO:0007669"/>
    <property type="project" value="TreeGrafter"/>
</dbReference>
<gene>
    <name evidence="14" type="ORF">QR98_0053450</name>
</gene>
<feature type="disulfide bond" description="Redox-active" evidence="11">
    <location>
        <begin position="67"/>
        <end position="70"/>
    </location>
</feature>
<proteinExistence type="inferred from homology"/>
<dbReference type="PANTHER" id="PTHR18929">
    <property type="entry name" value="PROTEIN DISULFIDE ISOMERASE"/>
    <property type="match status" value="1"/>
</dbReference>
<evidence type="ECO:0000256" key="13">
    <source>
        <dbReference type="RuleBase" id="RU361130"/>
    </source>
</evidence>
<sequence length="522" mass="59083">MSHYIVLERLTAIDYLFTMRLLAFGSILLLTFIQQCLCSDVLDLTEDFDSSIGLHETVLVKFYAPWCGHCKRLAPEYEEAAKKLKSHDPPIVLAKVDCTSDKGKDVCSVHGVNGYPTLKIFKDGEFSSEYNGPRQSDGIVKYMKSKVGPASKLFSDKSQLQAALDKASDVVVLGVFEKDGASDMQSSFLKVADKLRESVTFYHVFQSDVPDLYSIDRLSNLKENVQLNSNNVLVVRPKTLANKFEPSIVDYSGSGDLSEFIKKNYHGLVGVRTQDNMNDFKMPLISVYYDVDYVKNPKGTNYWRNRVLKVAQNHKDLNFAVSSSNQFAMELDDFGFERQKDRDSAPSVTARDEQGLKYKMEEKFSIENLEKFVKDLKSGSLEPFIKSEPVPSDNENVAVKTAVGKNIHDLVLKSDKDVLIEFYAPWCGHCKNLAPTYEELGQAMKDEPNVMIVKMDATANDVPPEFSVQGFPTIYWYPKSKQARKYEGGRDLENFIEYISKHSTEELVGYDRKGNKKSKEEL</sequence>
<dbReference type="FunFam" id="3.40.30.10:FF:000303">
    <property type="entry name" value="Protein disulfide-isomerase"/>
    <property type="match status" value="1"/>
</dbReference>
<comment type="caution">
    <text evidence="14">The sequence shown here is derived from an EMBL/GenBank/DDBJ whole genome shotgun (WGS) entry which is preliminary data.</text>
</comment>
<evidence type="ECO:0000256" key="1">
    <source>
        <dbReference type="ARBA" id="ARBA00001182"/>
    </source>
</evidence>
<evidence type="ECO:0000256" key="2">
    <source>
        <dbReference type="ARBA" id="ARBA00004319"/>
    </source>
</evidence>
<dbReference type="EMBL" id="JXLN01011122">
    <property type="protein sequence ID" value="KPM06865.1"/>
    <property type="molecule type" value="Genomic_DNA"/>
</dbReference>
<evidence type="ECO:0000313" key="14">
    <source>
        <dbReference type="EMBL" id="KPM06865.1"/>
    </source>
</evidence>
<organism evidence="14 15">
    <name type="scientific">Sarcoptes scabiei</name>
    <name type="common">Itch mite</name>
    <name type="synonym">Acarus scabiei</name>
    <dbReference type="NCBI Taxonomy" id="52283"/>
    <lineage>
        <taxon>Eukaryota</taxon>
        <taxon>Metazoa</taxon>
        <taxon>Ecdysozoa</taxon>
        <taxon>Arthropoda</taxon>
        <taxon>Chelicerata</taxon>
        <taxon>Arachnida</taxon>
        <taxon>Acari</taxon>
        <taxon>Acariformes</taxon>
        <taxon>Sarcoptiformes</taxon>
        <taxon>Astigmata</taxon>
        <taxon>Psoroptidia</taxon>
        <taxon>Sarcoptoidea</taxon>
        <taxon>Sarcoptidae</taxon>
        <taxon>Sarcoptinae</taxon>
        <taxon>Sarcoptes</taxon>
    </lineage>
</organism>
<comment type="subcellular location">
    <subcellularLocation>
        <location evidence="2">Endoplasmic reticulum lumen</location>
    </subcellularLocation>
</comment>
<keyword evidence="6" id="KW-0677">Repeat</keyword>
<dbReference type="Pfam" id="PF13848">
    <property type="entry name" value="Thioredoxin_6"/>
    <property type="match status" value="1"/>
</dbReference>
<evidence type="ECO:0000256" key="3">
    <source>
        <dbReference type="ARBA" id="ARBA00006347"/>
    </source>
</evidence>
<keyword evidence="7" id="KW-0256">Endoplasmic reticulum</keyword>
<evidence type="ECO:0000256" key="6">
    <source>
        <dbReference type="ARBA" id="ARBA00022737"/>
    </source>
</evidence>
<dbReference type="OrthoDB" id="427280at2759"/>
<dbReference type="Gene3D" id="3.40.30.10">
    <property type="entry name" value="Glutaredoxin"/>
    <property type="match status" value="4"/>
</dbReference>
<comment type="similarity">
    <text evidence="3 12">Belongs to the protein disulfide isomerase family.</text>
</comment>
<evidence type="ECO:0000256" key="12">
    <source>
        <dbReference type="RuleBase" id="RU004208"/>
    </source>
</evidence>
<evidence type="ECO:0000313" key="15">
    <source>
        <dbReference type="Proteomes" id="UP000616769"/>
    </source>
</evidence>
<protein>
    <recommendedName>
        <fullName evidence="4 13">Protein disulfide-isomerase</fullName>
        <ecNumber evidence="4 13">5.3.4.1</ecNumber>
    </recommendedName>
</protein>
<dbReference type="CDD" id="cd02961">
    <property type="entry name" value="PDI_a_family"/>
    <property type="match status" value="1"/>
</dbReference>
<dbReference type="InterPro" id="IPR036249">
    <property type="entry name" value="Thioredoxin-like_sf"/>
</dbReference>
<dbReference type="PRINTS" id="PR00421">
    <property type="entry name" value="THIOREDOXIN"/>
</dbReference>
<keyword evidence="8 11" id="KW-1015">Disulfide bond</keyword>
<keyword evidence="5" id="KW-0732">Signal</keyword>
<dbReference type="GO" id="GO:0005788">
    <property type="term" value="C:endoplasmic reticulum lumen"/>
    <property type="evidence" value="ECO:0007669"/>
    <property type="project" value="UniProtKB-SubCell"/>
</dbReference>
<dbReference type="InterPro" id="IPR013766">
    <property type="entry name" value="Thioredoxin_domain"/>
</dbReference>
<dbReference type="CDD" id="cd03073">
    <property type="entry name" value="PDI_b'_ERp72_ERp57"/>
    <property type="match status" value="1"/>
</dbReference>
<keyword evidence="9 13" id="KW-0413">Isomerase</keyword>
<dbReference type="CDD" id="cd02995">
    <property type="entry name" value="PDI_a_PDI_a'_C"/>
    <property type="match status" value="1"/>
</dbReference>
<dbReference type="PROSITE" id="PS00194">
    <property type="entry name" value="THIOREDOXIN_1"/>
    <property type="match status" value="2"/>
</dbReference>
<dbReference type="FunFam" id="3.40.30.10:FF:000045">
    <property type="entry name" value="Disulfide-isomerase A3"/>
    <property type="match status" value="1"/>
</dbReference>
<dbReference type="InterPro" id="IPR005792">
    <property type="entry name" value="Prot_disulphide_isomerase"/>
</dbReference>
<evidence type="ECO:0000256" key="4">
    <source>
        <dbReference type="ARBA" id="ARBA00012723"/>
    </source>
</evidence>
<dbReference type="AlphaFoldDB" id="A0A132A8A8"/>
<evidence type="ECO:0000256" key="9">
    <source>
        <dbReference type="ARBA" id="ARBA00023235"/>
    </source>
</evidence>
<dbReference type="GO" id="GO:0006457">
    <property type="term" value="P:protein folding"/>
    <property type="evidence" value="ECO:0007669"/>
    <property type="project" value="TreeGrafter"/>
</dbReference>